<feature type="transmembrane region" description="Helical" evidence="1">
    <location>
        <begin position="169"/>
        <end position="188"/>
    </location>
</feature>
<reference evidence="2" key="2">
    <citation type="journal article" date="2021" name="PeerJ">
        <title>Extensive microbial diversity within the chicken gut microbiome revealed by metagenomics and culture.</title>
        <authorList>
            <person name="Gilroy R."/>
            <person name="Ravi A."/>
            <person name="Getino M."/>
            <person name="Pursley I."/>
            <person name="Horton D.L."/>
            <person name="Alikhan N.F."/>
            <person name="Baker D."/>
            <person name="Gharbi K."/>
            <person name="Hall N."/>
            <person name="Watson M."/>
            <person name="Adriaenssens E.M."/>
            <person name="Foster-Nyarko E."/>
            <person name="Jarju S."/>
            <person name="Secka A."/>
            <person name="Antonio M."/>
            <person name="Oren A."/>
            <person name="Chaudhuri R.R."/>
            <person name="La Ragione R."/>
            <person name="Hildebrand F."/>
            <person name="Pallen M.J."/>
        </authorList>
    </citation>
    <scope>NUCLEOTIDE SEQUENCE</scope>
    <source>
        <strain evidence="2">F1-3629</strain>
    </source>
</reference>
<feature type="transmembrane region" description="Helical" evidence="1">
    <location>
        <begin position="193"/>
        <end position="214"/>
    </location>
</feature>
<gene>
    <name evidence="2" type="ORF">IAC07_04005</name>
</gene>
<keyword evidence="1" id="KW-0472">Membrane</keyword>
<feature type="transmembrane region" description="Helical" evidence="1">
    <location>
        <begin position="234"/>
        <end position="253"/>
    </location>
</feature>
<comment type="caution">
    <text evidence="2">The sequence shown here is derived from an EMBL/GenBank/DDBJ whole genome shotgun (WGS) entry which is preliminary data.</text>
</comment>
<dbReference type="AlphaFoldDB" id="A0A940DN48"/>
<organism evidence="2 3">
    <name type="scientific">Candidatus Cryptobacteroides gallistercoris</name>
    <dbReference type="NCBI Taxonomy" id="2840765"/>
    <lineage>
        <taxon>Bacteria</taxon>
        <taxon>Pseudomonadati</taxon>
        <taxon>Bacteroidota</taxon>
        <taxon>Bacteroidia</taxon>
        <taxon>Bacteroidales</taxon>
        <taxon>Candidatus Cryptobacteroides</taxon>
    </lineage>
</organism>
<evidence type="ECO:0000256" key="1">
    <source>
        <dbReference type="SAM" id="Phobius"/>
    </source>
</evidence>
<reference evidence="2" key="1">
    <citation type="submission" date="2020-10" db="EMBL/GenBank/DDBJ databases">
        <authorList>
            <person name="Gilroy R."/>
        </authorList>
    </citation>
    <scope>NUCLEOTIDE SEQUENCE</scope>
    <source>
        <strain evidence="2">F1-3629</strain>
    </source>
</reference>
<proteinExistence type="predicted"/>
<keyword evidence="1" id="KW-0812">Transmembrane</keyword>
<dbReference type="Proteomes" id="UP000771749">
    <property type="component" value="Unassembled WGS sequence"/>
</dbReference>
<feature type="transmembrane region" description="Helical" evidence="1">
    <location>
        <begin position="104"/>
        <end position="125"/>
    </location>
</feature>
<name>A0A940DN48_9BACT</name>
<keyword evidence="1" id="KW-1133">Transmembrane helix</keyword>
<feature type="transmembrane region" description="Helical" evidence="1">
    <location>
        <begin position="21"/>
        <end position="45"/>
    </location>
</feature>
<feature type="transmembrane region" description="Helical" evidence="1">
    <location>
        <begin position="57"/>
        <end position="79"/>
    </location>
</feature>
<dbReference type="EMBL" id="JADIMJ010000064">
    <property type="protein sequence ID" value="MBO8453873.1"/>
    <property type="molecule type" value="Genomic_DNA"/>
</dbReference>
<accession>A0A940DN48</accession>
<protein>
    <submittedName>
        <fullName evidence="2">Uncharacterized protein</fullName>
    </submittedName>
</protein>
<sequence length="260" mass="29216">MKNRFVEYFIYELKDTVRNQGLAILLTGIAPVILFIIHLMFSLAANPEFITLYWGNYSYWTSIYATVIFMLFFLIFPIARYGRITDKRKGTLFIQLPVRAGEKFLSAVLVSVIIVPCAFMALYFASDALVHFAFPAKAGSCLLGSLSGGPVLGIESSETENSINVTNTMFFLLPFTISSAGLAGAVMFRKNKIFMTVMTCAALLFLFGWLTITIVDDVDPEKWRAFISGSGVQWTWAGIQTAFSIICLTYFSMRLRRIRL</sequence>
<evidence type="ECO:0000313" key="3">
    <source>
        <dbReference type="Proteomes" id="UP000771749"/>
    </source>
</evidence>
<evidence type="ECO:0000313" key="2">
    <source>
        <dbReference type="EMBL" id="MBO8453873.1"/>
    </source>
</evidence>